<dbReference type="AlphaFoldDB" id="A0A6A6T931"/>
<evidence type="ECO:0000313" key="1">
    <source>
        <dbReference type="EMBL" id="KAF2655807.1"/>
    </source>
</evidence>
<dbReference type="EMBL" id="MU004344">
    <property type="protein sequence ID" value="KAF2655807.1"/>
    <property type="molecule type" value="Genomic_DNA"/>
</dbReference>
<protein>
    <recommendedName>
        <fullName evidence="3">BTB domain-containing protein</fullName>
    </recommendedName>
</protein>
<reference evidence="1" key="1">
    <citation type="journal article" date="2020" name="Stud. Mycol.">
        <title>101 Dothideomycetes genomes: a test case for predicting lifestyles and emergence of pathogens.</title>
        <authorList>
            <person name="Haridas S."/>
            <person name="Albert R."/>
            <person name="Binder M."/>
            <person name="Bloem J."/>
            <person name="Labutti K."/>
            <person name="Salamov A."/>
            <person name="Andreopoulos B."/>
            <person name="Baker S."/>
            <person name="Barry K."/>
            <person name="Bills G."/>
            <person name="Bluhm B."/>
            <person name="Cannon C."/>
            <person name="Castanera R."/>
            <person name="Culley D."/>
            <person name="Daum C."/>
            <person name="Ezra D."/>
            <person name="Gonzalez J."/>
            <person name="Henrissat B."/>
            <person name="Kuo A."/>
            <person name="Liang C."/>
            <person name="Lipzen A."/>
            <person name="Lutzoni F."/>
            <person name="Magnuson J."/>
            <person name="Mondo S."/>
            <person name="Nolan M."/>
            <person name="Ohm R."/>
            <person name="Pangilinan J."/>
            <person name="Park H.-J."/>
            <person name="Ramirez L."/>
            <person name="Alfaro M."/>
            <person name="Sun H."/>
            <person name="Tritt A."/>
            <person name="Yoshinaga Y."/>
            <person name="Zwiers L.-H."/>
            <person name="Turgeon B."/>
            <person name="Goodwin S."/>
            <person name="Spatafora J."/>
            <person name="Crous P."/>
            <person name="Grigoriev I."/>
        </authorList>
    </citation>
    <scope>NUCLEOTIDE SEQUENCE</scope>
    <source>
        <strain evidence="1">CBS 122681</strain>
    </source>
</reference>
<accession>A0A6A6T931</accession>
<proteinExistence type="predicted"/>
<dbReference type="OrthoDB" id="3755880at2759"/>
<keyword evidence="2" id="KW-1185">Reference proteome</keyword>
<dbReference type="Proteomes" id="UP000799324">
    <property type="component" value="Unassembled WGS sequence"/>
</dbReference>
<evidence type="ECO:0000313" key="2">
    <source>
        <dbReference type="Proteomes" id="UP000799324"/>
    </source>
</evidence>
<evidence type="ECO:0008006" key="3">
    <source>
        <dbReference type="Google" id="ProtNLM"/>
    </source>
</evidence>
<sequence length="270" mass="30817">MSDSTFPLITVSPIIHLPGHAPLTTTLTPQELSYIFPTLHIYLLPHTPLIASLPSACITHRGLLLALQWHEASMSNVANTFSATFPELIEVCQCLMYFGARPSSDTNLAFMHERIKECTSAGLCREEVEALWSVRLLPFLAPFVTLMVKMVVGYARFSVEIARNKALKWEIQADAELLRGCMAEEDVLRFVEREPEFRERVDEYAVQERERDRKVMREVMLRDRYGYIRRKGCGVTFLAKSAVSCAQTELEVVWEQLQEDEELDVVMTDA</sequence>
<name>A0A6A6T931_9PLEO</name>
<organism evidence="1 2">
    <name type="scientific">Lophiostoma macrostomum CBS 122681</name>
    <dbReference type="NCBI Taxonomy" id="1314788"/>
    <lineage>
        <taxon>Eukaryota</taxon>
        <taxon>Fungi</taxon>
        <taxon>Dikarya</taxon>
        <taxon>Ascomycota</taxon>
        <taxon>Pezizomycotina</taxon>
        <taxon>Dothideomycetes</taxon>
        <taxon>Pleosporomycetidae</taxon>
        <taxon>Pleosporales</taxon>
        <taxon>Lophiostomataceae</taxon>
        <taxon>Lophiostoma</taxon>
    </lineage>
</organism>
<gene>
    <name evidence="1" type="ORF">K491DRAFT_715950</name>
</gene>